<dbReference type="Pfam" id="PF00239">
    <property type="entry name" value="Resolvase"/>
    <property type="match status" value="1"/>
</dbReference>
<proteinExistence type="predicted"/>
<dbReference type="PANTHER" id="PTHR30461">
    <property type="entry name" value="DNA-INVERTASE FROM LAMBDOID PROPHAGE"/>
    <property type="match status" value="1"/>
</dbReference>
<organism evidence="4 5">
    <name type="scientific">Luteolibacter rhizosphaerae</name>
    <dbReference type="NCBI Taxonomy" id="2989719"/>
    <lineage>
        <taxon>Bacteria</taxon>
        <taxon>Pseudomonadati</taxon>
        <taxon>Verrucomicrobiota</taxon>
        <taxon>Verrucomicrobiia</taxon>
        <taxon>Verrucomicrobiales</taxon>
        <taxon>Verrucomicrobiaceae</taxon>
        <taxon>Luteolibacter</taxon>
    </lineage>
</organism>
<dbReference type="PROSITE" id="PS51736">
    <property type="entry name" value="RECOMBINASES_3"/>
    <property type="match status" value="1"/>
</dbReference>
<dbReference type="Proteomes" id="UP001165653">
    <property type="component" value="Unassembled WGS sequence"/>
</dbReference>
<evidence type="ECO:0000313" key="4">
    <source>
        <dbReference type="EMBL" id="MCW1913070.1"/>
    </source>
</evidence>
<reference evidence="4" key="1">
    <citation type="submission" date="2022-10" db="EMBL/GenBank/DDBJ databases">
        <title>Luteolibacter sp. GHJ8, whole genome shotgun sequencing project.</title>
        <authorList>
            <person name="Zhao G."/>
            <person name="Shen L."/>
        </authorList>
    </citation>
    <scope>NUCLEOTIDE SEQUENCE</scope>
    <source>
        <strain evidence="4">GHJ8</strain>
    </source>
</reference>
<keyword evidence="1" id="KW-0238">DNA-binding</keyword>
<dbReference type="RefSeq" id="WP_264512133.1">
    <property type="nucleotide sequence ID" value="NZ_JAPDDR010000002.1"/>
</dbReference>
<comment type="caution">
    <text evidence="4">The sequence shown here is derived from an EMBL/GenBank/DDBJ whole genome shotgun (WGS) entry which is preliminary data.</text>
</comment>
<evidence type="ECO:0000256" key="1">
    <source>
        <dbReference type="ARBA" id="ARBA00023125"/>
    </source>
</evidence>
<evidence type="ECO:0000259" key="3">
    <source>
        <dbReference type="PROSITE" id="PS51736"/>
    </source>
</evidence>
<dbReference type="InterPro" id="IPR050639">
    <property type="entry name" value="SSR_resolvase"/>
</dbReference>
<dbReference type="PANTHER" id="PTHR30461:SF2">
    <property type="entry name" value="SERINE RECOMBINASE PINE-RELATED"/>
    <property type="match status" value="1"/>
</dbReference>
<keyword evidence="2" id="KW-0233">DNA recombination</keyword>
<sequence length="227" mass="25176">MGSEQPTKWVCYYRCSTQEQGRSGLGLEAQRATVEAFIANKPGEMIAELTEIESGRKANRPKLMEALEICRKRKAHLVIAKLDRLARSVRVISTLMDSGVPFSAADMPNANRFMIHVYSAVAEEEARLIGERTKQALRAARARGVDIGATGRALAARHKREATERAEHYREQVAKLRSSGVISVRGFRDALNEQGVVSPGGGRWHVRNTFLLLKRLDSGPLEKAQNP</sequence>
<dbReference type="SUPFAM" id="SSF53041">
    <property type="entry name" value="Resolvase-like"/>
    <property type="match status" value="1"/>
</dbReference>
<keyword evidence="5" id="KW-1185">Reference proteome</keyword>
<dbReference type="EMBL" id="JAPDDR010000002">
    <property type="protein sequence ID" value="MCW1913070.1"/>
    <property type="molecule type" value="Genomic_DNA"/>
</dbReference>
<dbReference type="CDD" id="cd00338">
    <property type="entry name" value="Ser_Recombinase"/>
    <property type="match status" value="1"/>
</dbReference>
<name>A0ABT3G1F6_9BACT</name>
<dbReference type="InterPro" id="IPR006119">
    <property type="entry name" value="Resolv_N"/>
</dbReference>
<accession>A0ABT3G1F6</accession>
<evidence type="ECO:0000313" key="5">
    <source>
        <dbReference type="Proteomes" id="UP001165653"/>
    </source>
</evidence>
<dbReference type="SMART" id="SM00857">
    <property type="entry name" value="Resolvase"/>
    <property type="match status" value="1"/>
</dbReference>
<dbReference type="InterPro" id="IPR036162">
    <property type="entry name" value="Resolvase-like_N_sf"/>
</dbReference>
<evidence type="ECO:0000256" key="2">
    <source>
        <dbReference type="ARBA" id="ARBA00023172"/>
    </source>
</evidence>
<dbReference type="Gene3D" id="3.40.50.1390">
    <property type="entry name" value="Resolvase, N-terminal catalytic domain"/>
    <property type="match status" value="1"/>
</dbReference>
<protein>
    <submittedName>
        <fullName evidence="4">Recombinase family protein</fullName>
    </submittedName>
</protein>
<gene>
    <name evidence="4" type="ORF">OJ996_05775</name>
</gene>
<feature type="domain" description="Resolvase/invertase-type recombinase catalytic" evidence="3">
    <location>
        <begin position="8"/>
        <end position="144"/>
    </location>
</feature>